<protein>
    <recommendedName>
        <fullName evidence="13">Chordin</fullName>
    </recommendedName>
</protein>
<feature type="domain" description="VWFC" evidence="9">
    <location>
        <begin position="830"/>
        <end position="901"/>
    </location>
</feature>
<keyword evidence="8" id="KW-0812">Transmembrane</keyword>
<dbReference type="InterPro" id="IPR016353">
    <property type="entry name" value="Chordin"/>
</dbReference>
<dbReference type="Proteomes" id="UP000030764">
    <property type="component" value="Unassembled WGS sequence"/>
</dbReference>
<dbReference type="PIRSF" id="PIRSF002496">
    <property type="entry name" value="Chordin"/>
    <property type="match status" value="1"/>
</dbReference>
<reference evidence="11 12" key="1">
    <citation type="journal article" date="2014" name="Nat. Genet.">
        <title>Genome and transcriptome of the porcine whipworm Trichuris suis.</title>
        <authorList>
            <person name="Jex A.R."/>
            <person name="Nejsum P."/>
            <person name="Schwarz E.M."/>
            <person name="Hu L."/>
            <person name="Young N.D."/>
            <person name="Hall R.S."/>
            <person name="Korhonen P.K."/>
            <person name="Liao S."/>
            <person name="Thamsborg S."/>
            <person name="Xia J."/>
            <person name="Xu P."/>
            <person name="Wang S."/>
            <person name="Scheerlinck J.P."/>
            <person name="Hofmann A."/>
            <person name="Sternberg P.W."/>
            <person name="Wang J."/>
            <person name="Gasser R.B."/>
        </authorList>
    </citation>
    <scope>NUCLEOTIDE SEQUENCE [LARGE SCALE GENOMIC DNA]</scope>
    <source>
        <strain evidence="11">DCEP-RM93M</strain>
    </source>
</reference>
<organism evidence="11 12">
    <name type="scientific">Trichuris suis</name>
    <name type="common">pig whipworm</name>
    <dbReference type="NCBI Taxonomy" id="68888"/>
    <lineage>
        <taxon>Eukaryota</taxon>
        <taxon>Metazoa</taxon>
        <taxon>Ecdysozoa</taxon>
        <taxon>Nematoda</taxon>
        <taxon>Enoplea</taxon>
        <taxon>Dorylaimia</taxon>
        <taxon>Trichinellida</taxon>
        <taxon>Trichuridae</taxon>
        <taxon>Trichuris</taxon>
    </lineage>
</organism>
<dbReference type="PROSITE" id="PS50184">
    <property type="entry name" value="VWFC_2"/>
    <property type="match status" value="3"/>
</dbReference>
<proteinExistence type="inferred from homology"/>
<sequence>MATVITATTTSSSSASSTSSYMASAPTAAVDSSTTTTTTITGIQLSSNQRYCSSHVGCPLLLMLLLLLTASPILVVAVARVSADAPLTAVLPLKESFDHRRRVLTASSGHNSITATASSGHNSLGCHFGGRFYELEDEWNPDLGSPFGVMLCIRCKCITVQKKRRIVGRVTCKNFVKLCPKLKCADPVLLPGRCCKTCPGMESEPIEIFSGKKGAGDYHWNHGYQEFAALMSSRIGEAFDNAKGIGRAYLTLDRSTLHISTYTERLEELPVALQILDTNGMIVFESVLKLTDGEQKACAVWTDVPRIYIQSLKLNELTIVLTSKKQPEGIIGGTIVKHKMLSREVYSALLFANSIRGSQSTGGYGGFAAVDVQGNGDVLNIVAMITADRSARAELPKYAIATVAKGDGRFPASRLIRARLTATVNNSYTFEMSSTLTLTEQRWLSRGHLSVSLSVENLSPNQFSGRLVPKRSCDVYQAVLSESFELDVQQPNGTAGYAIIDILKDSAVKYKVKVAGFNDEELYGFTIERETRRHRRRVVAESDKPKELLNGLTFGTLNHFLNVKNLQLLLRERLMFEMTDVNGASLLRGPIRRVLHSDVVKLTNNLPTLLSGSGFAQPVRTSAAGVAWLATSDNGNACSISYVVVLTGLPALKPEDLKLSFCDKENNQCLAQLTTFRSASVELTEMTLYGRLTFIPVAVLDALKGNRLYLNVSTPAHQIGEIAGTVSIENNCKSRHLQQDSFVSEDQAAAAANLLARSTDCVYNDITYKDGDSWPASHSECTSCSCLRGNVKCEAVVCPQTECANFVRLPGECCPVCPLENDNSVGGQKKGCFWQSDGKWHAHGTAWHPYLPPFGYSRCALCTCPHYATEVVCRKTTCSTPSCPPQYRYRENALDCCPKCRTSLLSTQAPSTTPKLEEPQRDSSTGSCFFNRHWYPNDSVFAPKILHVGSLKCVTCRCQAGRVLCQRPACSSVPCEHQSRLNGCCPKCTGKSVRIAERDGDTFIFSCISSAQLVVLCGCCADAGGL</sequence>
<feature type="domain" description="VWFC" evidence="9">
    <location>
        <begin position="759"/>
        <end position="818"/>
    </location>
</feature>
<dbReference type="GO" id="GO:0048731">
    <property type="term" value="P:system development"/>
    <property type="evidence" value="ECO:0007669"/>
    <property type="project" value="UniProtKB-ARBA"/>
</dbReference>
<comment type="similarity">
    <text evidence="2 7">Belongs to the chordin family.</text>
</comment>
<dbReference type="EMBL" id="KL363244">
    <property type="protein sequence ID" value="KFD51006.1"/>
    <property type="molecule type" value="Genomic_DNA"/>
</dbReference>
<evidence type="ECO:0000256" key="3">
    <source>
        <dbReference type="ARBA" id="ARBA00022473"/>
    </source>
</evidence>
<evidence type="ECO:0000256" key="7">
    <source>
        <dbReference type="PIRNR" id="PIRNR002496"/>
    </source>
</evidence>
<feature type="transmembrane region" description="Helical" evidence="8">
    <location>
        <begin position="60"/>
        <end position="79"/>
    </location>
</feature>
<dbReference type="GO" id="GO:0030514">
    <property type="term" value="P:negative regulation of BMP signaling pathway"/>
    <property type="evidence" value="ECO:0007669"/>
    <property type="project" value="TreeGrafter"/>
</dbReference>
<dbReference type="SUPFAM" id="SSF57603">
    <property type="entry name" value="FnI-like domain"/>
    <property type="match status" value="4"/>
</dbReference>
<evidence type="ECO:0008006" key="13">
    <source>
        <dbReference type="Google" id="ProtNLM"/>
    </source>
</evidence>
<evidence type="ECO:0000313" key="11">
    <source>
        <dbReference type="EMBL" id="KFD51006.1"/>
    </source>
</evidence>
<keyword evidence="6" id="KW-0325">Glycoprotein</keyword>
<dbReference type="SMART" id="SM00754">
    <property type="entry name" value="CHRD"/>
    <property type="match status" value="2"/>
</dbReference>
<comment type="subcellular location">
    <subcellularLocation>
        <location evidence="1">Secreted</location>
    </subcellularLocation>
</comment>
<evidence type="ECO:0000256" key="2">
    <source>
        <dbReference type="ARBA" id="ARBA00007156"/>
    </source>
</evidence>
<evidence type="ECO:0000256" key="5">
    <source>
        <dbReference type="ARBA" id="ARBA00022737"/>
    </source>
</evidence>
<dbReference type="AlphaFoldDB" id="A0A085M1B0"/>
<name>A0A085M1B0_9BILA</name>
<keyword evidence="3 7" id="KW-0217">Developmental protein</keyword>
<evidence type="ECO:0000259" key="10">
    <source>
        <dbReference type="PROSITE" id="PS50933"/>
    </source>
</evidence>
<dbReference type="Gene3D" id="2.10.70.10">
    <property type="entry name" value="Complement Module, domain 1"/>
    <property type="match status" value="1"/>
</dbReference>
<accession>A0A085M1B0</accession>
<evidence type="ECO:0000313" key="12">
    <source>
        <dbReference type="Proteomes" id="UP000030764"/>
    </source>
</evidence>
<dbReference type="Pfam" id="PF00093">
    <property type="entry name" value="VWC"/>
    <property type="match status" value="3"/>
</dbReference>
<dbReference type="Pfam" id="PF07452">
    <property type="entry name" value="CHRD"/>
    <property type="match status" value="1"/>
</dbReference>
<evidence type="ECO:0000259" key="9">
    <source>
        <dbReference type="PROSITE" id="PS50184"/>
    </source>
</evidence>
<gene>
    <name evidence="11" type="ORF">M513_08047</name>
</gene>
<dbReference type="InterPro" id="IPR010895">
    <property type="entry name" value="CHRD"/>
</dbReference>
<keyword evidence="12" id="KW-1185">Reference proteome</keyword>
<keyword evidence="8" id="KW-1133">Transmembrane helix</keyword>
<evidence type="ECO:0000256" key="4">
    <source>
        <dbReference type="ARBA" id="ARBA00022525"/>
    </source>
</evidence>
<dbReference type="GO" id="GO:0036122">
    <property type="term" value="F:BMP binding"/>
    <property type="evidence" value="ECO:0007669"/>
    <property type="project" value="TreeGrafter"/>
</dbReference>
<keyword evidence="4" id="KW-0964">Secreted</keyword>
<dbReference type="PROSITE" id="PS01208">
    <property type="entry name" value="VWFC_1"/>
    <property type="match status" value="1"/>
</dbReference>
<keyword evidence="8" id="KW-0472">Membrane</keyword>
<dbReference type="InterPro" id="IPR001007">
    <property type="entry name" value="VWF_dom"/>
</dbReference>
<feature type="domain" description="CHRD" evidence="10">
    <location>
        <begin position="602"/>
        <end position="731"/>
    </location>
</feature>
<dbReference type="SMART" id="SM00214">
    <property type="entry name" value="VWC"/>
    <property type="match status" value="4"/>
</dbReference>
<dbReference type="PANTHER" id="PTHR46526:SF1">
    <property type="entry name" value="CHORDIN"/>
    <property type="match status" value="1"/>
</dbReference>
<dbReference type="GO" id="GO:0009953">
    <property type="term" value="P:dorsal/ventral pattern formation"/>
    <property type="evidence" value="ECO:0007669"/>
    <property type="project" value="TreeGrafter"/>
</dbReference>
<dbReference type="GO" id="GO:0005615">
    <property type="term" value="C:extracellular space"/>
    <property type="evidence" value="ECO:0007669"/>
    <property type="project" value="TreeGrafter"/>
</dbReference>
<dbReference type="PROSITE" id="PS50933">
    <property type="entry name" value="CHRD"/>
    <property type="match status" value="2"/>
</dbReference>
<dbReference type="PANTHER" id="PTHR46526">
    <property type="entry name" value="CHORDIN"/>
    <property type="match status" value="1"/>
</dbReference>
<feature type="domain" description="CHRD" evidence="10">
    <location>
        <begin position="223"/>
        <end position="340"/>
    </location>
</feature>
<dbReference type="InterPro" id="IPR052278">
    <property type="entry name" value="Chordin-like_regulators"/>
</dbReference>
<evidence type="ECO:0000256" key="1">
    <source>
        <dbReference type="ARBA" id="ARBA00004613"/>
    </source>
</evidence>
<evidence type="ECO:0000256" key="6">
    <source>
        <dbReference type="ARBA" id="ARBA00023180"/>
    </source>
</evidence>
<feature type="domain" description="VWFC" evidence="9">
    <location>
        <begin position="126"/>
        <end position="199"/>
    </location>
</feature>
<evidence type="ECO:0000256" key="8">
    <source>
        <dbReference type="SAM" id="Phobius"/>
    </source>
</evidence>
<keyword evidence="5" id="KW-0677">Repeat</keyword>
<dbReference type="Gene3D" id="6.20.200.20">
    <property type="match status" value="1"/>
</dbReference>